<dbReference type="RefSeq" id="YP_004957096.1">
    <property type="nucleotide sequence ID" value="NC_016563.1"/>
</dbReference>
<dbReference type="GeneID" id="11536737"/>
<sequence length="164" mass="18340">MYKQINLGRVVTGTVLLDMLKDCVMSAGLNNGQHEYYYMQGGDLRKARFNLAGVLVSDYVCEISFNNLTNMSMSVAGNVKYIPKTLAKQTEGTFEDAIKQHSEIVCTHSYYTAIKERGSTTLENFLVTLTDMFASEDIAEILSSKTFLIGVNHDKFKKIIKGDN</sequence>
<keyword evidence="2" id="KW-1185">Reference proteome</keyword>
<evidence type="ECO:0000313" key="2">
    <source>
        <dbReference type="Proteomes" id="UP000005445"/>
    </source>
</evidence>
<name>G9B1I2_9CAUD</name>
<accession>G9B1I2</accession>
<dbReference type="EMBL" id="HM144387">
    <property type="protein sequence ID" value="ADH03227.1"/>
    <property type="molecule type" value="Genomic_DNA"/>
</dbReference>
<reference evidence="1 2" key="1">
    <citation type="submission" date="2013-01" db="EMBL/GenBank/DDBJ databases">
        <title>Large myovirus of Bacillus.</title>
        <authorList>
            <person name="Klumpp J."/>
            <person name="Beyer W."/>
            <person name="Loessner M.J."/>
        </authorList>
    </citation>
    <scope>NUCLEOTIDE SEQUENCE [LARGE SCALE GENOMIC DNA]</scope>
</reference>
<evidence type="ECO:0000313" key="1">
    <source>
        <dbReference type="EMBL" id="ADH03227.1"/>
    </source>
</evidence>
<organism evidence="1 2">
    <name type="scientific">Bacillus phage W.Ph</name>
    <dbReference type="NCBI Taxonomy" id="764595"/>
    <lineage>
        <taxon>Viruses</taxon>
        <taxon>Duplodnaviria</taxon>
        <taxon>Heunggongvirae</taxon>
        <taxon>Uroviricota</taxon>
        <taxon>Caudoviricetes</taxon>
        <taxon>Herelleviridae</taxon>
        <taxon>Bastillevirinae</taxon>
        <taxon>Wphvirus</taxon>
        <taxon>Wphvirus WPh</taxon>
    </lineage>
</organism>
<dbReference type="OrthoDB" id="15399at10239"/>
<proteinExistence type="predicted"/>
<dbReference type="KEGG" id="vg:11536737"/>
<protein>
    <submittedName>
        <fullName evidence="1">Gp81</fullName>
    </submittedName>
</protein>
<dbReference type="Proteomes" id="UP000005445">
    <property type="component" value="Segment"/>
</dbReference>